<name>A0ABW6S9T8_9NOCA</name>
<dbReference type="InterPro" id="IPR011032">
    <property type="entry name" value="GroES-like_sf"/>
</dbReference>
<evidence type="ECO:0000256" key="2">
    <source>
        <dbReference type="ARBA" id="ARBA00008072"/>
    </source>
</evidence>
<feature type="domain" description="Enoyl reductase (ER)" evidence="7">
    <location>
        <begin position="26"/>
        <end position="380"/>
    </location>
</feature>
<accession>A0ABW6S9T8</accession>
<dbReference type="InterPro" id="IPR036291">
    <property type="entry name" value="NAD(P)-bd_dom_sf"/>
</dbReference>
<evidence type="ECO:0000256" key="1">
    <source>
        <dbReference type="ARBA" id="ARBA00001947"/>
    </source>
</evidence>
<dbReference type="PANTHER" id="PTHR43350:SF2">
    <property type="entry name" value="GROES-LIKE ZINC-BINDING ALCOHOL DEHYDROGENASE FAMILY PROTEIN"/>
    <property type="match status" value="1"/>
</dbReference>
<comment type="cofactor">
    <cofactor evidence="1 6">
        <name>Zn(2+)</name>
        <dbReference type="ChEBI" id="CHEBI:29105"/>
    </cofactor>
</comment>
<evidence type="ECO:0000256" key="3">
    <source>
        <dbReference type="ARBA" id="ARBA00022723"/>
    </source>
</evidence>
<evidence type="ECO:0000259" key="7">
    <source>
        <dbReference type="SMART" id="SM00829"/>
    </source>
</evidence>
<dbReference type="InterPro" id="IPR013154">
    <property type="entry name" value="ADH-like_N"/>
</dbReference>
<dbReference type="Pfam" id="PF00107">
    <property type="entry name" value="ADH_zinc_N"/>
    <property type="match status" value="1"/>
</dbReference>
<dbReference type="SUPFAM" id="SSF51735">
    <property type="entry name" value="NAD(P)-binding Rossmann-fold domains"/>
    <property type="match status" value="1"/>
</dbReference>
<comment type="similarity">
    <text evidence="2 6">Belongs to the zinc-containing alcohol dehydrogenase family.</text>
</comment>
<comment type="caution">
    <text evidence="8">The sequence shown here is derived from an EMBL/GenBank/DDBJ whole genome shotgun (WGS) entry which is preliminary data.</text>
</comment>
<keyword evidence="5" id="KW-0560">Oxidoreductase</keyword>
<dbReference type="Gene3D" id="3.90.180.10">
    <property type="entry name" value="Medium-chain alcohol dehydrogenases, catalytic domain"/>
    <property type="match status" value="1"/>
</dbReference>
<dbReference type="SUPFAM" id="SSF50129">
    <property type="entry name" value="GroES-like"/>
    <property type="match status" value="1"/>
</dbReference>
<dbReference type="EMBL" id="JBIAQY010000011">
    <property type="protein sequence ID" value="MFF3571969.1"/>
    <property type="molecule type" value="Genomic_DNA"/>
</dbReference>
<keyword evidence="9" id="KW-1185">Reference proteome</keyword>
<keyword evidence="4 6" id="KW-0862">Zinc</keyword>
<proteinExistence type="inferred from homology"/>
<evidence type="ECO:0000256" key="6">
    <source>
        <dbReference type="RuleBase" id="RU361277"/>
    </source>
</evidence>
<dbReference type="Gene3D" id="3.40.50.720">
    <property type="entry name" value="NAD(P)-binding Rossmann-like Domain"/>
    <property type="match status" value="1"/>
</dbReference>
<dbReference type="SMART" id="SM00829">
    <property type="entry name" value="PKS_ER"/>
    <property type="match status" value="1"/>
</dbReference>
<protein>
    <submittedName>
        <fullName evidence="8">NAD(P)-dependent alcohol dehydrogenase</fullName>
    </submittedName>
</protein>
<evidence type="ECO:0000313" key="9">
    <source>
        <dbReference type="Proteomes" id="UP001601992"/>
    </source>
</evidence>
<dbReference type="CDD" id="cd08278">
    <property type="entry name" value="benzyl_alcohol_DH"/>
    <property type="match status" value="1"/>
</dbReference>
<evidence type="ECO:0000256" key="5">
    <source>
        <dbReference type="ARBA" id="ARBA00023002"/>
    </source>
</evidence>
<dbReference type="InterPro" id="IPR002328">
    <property type="entry name" value="ADH_Zn_CS"/>
</dbReference>
<evidence type="ECO:0000313" key="8">
    <source>
        <dbReference type="EMBL" id="MFF3571969.1"/>
    </source>
</evidence>
<dbReference type="RefSeq" id="WP_387405669.1">
    <property type="nucleotide sequence ID" value="NZ_JBIAQY010000011.1"/>
</dbReference>
<dbReference type="InterPro" id="IPR013149">
    <property type="entry name" value="ADH-like_C"/>
</dbReference>
<dbReference type="PANTHER" id="PTHR43350">
    <property type="entry name" value="NAD-DEPENDENT ALCOHOL DEHYDROGENASE"/>
    <property type="match status" value="1"/>
</dbReference>
<evidence type="ECO:0000256" key="4">
    <source>
        <dbReference type="ARBA" id="ARBA00022833"/>
    </source>
</evidence>
<sequence length="381" mass="40226">MRVTTRVDLKVGKRIMQVTAAVSSVANSPFEFRELDLDELRSNEVLVRLVATGVCHTDALLRDQVYPIALPAVLGHEGAGVVERIGSEVTAVAVGDHVVLSANSCGVCAQCISGEPSYCEDSFGRNFGGTRPDGSTSLHDGDTPVSSMFFGQSSFSTFANVAERSVVKVDRDVDLSILGPLGCGIQTGAGAVLNELRPEPGSSFVVFGTGAVGSSATMAAVVAGCTTIIAVDIVDSRLELALTLGATHVINSRTEDVSTRLQEVTGNKGVNYALDTTGIPSVLKTAAENLAISGTVALVGAAKPGTEVNFEIGLSLMKGWNFKTIIEGSSVPRTFIPALVRLWKQGKFPFDKLIEKYPFAEINRAFDESERGITIKPVVIF</sequence>
<gene>
    <name evidence="8" type="ORF">ACFYXQ_29730</name>
</gene>
<dbReference type="Pfam" id="PF08240">
    <property type="entry name" value="ADH_N"/>
    <property type="match status" value="1"/>
</dbReference>
<dbReference type="Proteomes" id="UP001601992">
    <property type="component" value="Unassembled WGS sequence"/>
</dbReference>
<dbReference type="InterPro" id="IPR020843">
    <property type="entry name" value="ER"/>
</dbReference>
<reference evidence="8 9" key="1">
    <citation type="submission" date="2024-10" db="EMBL/GenBank/DDBJ databases">
        <title>The Natural Products Discovery Center: Release of the First 8490 Sequenced Strains for Exploring Actinobacteria Biosynthetic Diversity.</title>
        <authorList>
            <person name="Kalkreuter E."/>
            <person name="Kautsar S.A."/>
            <person name="Yang D."/>
            <person name="Bader C.D."/>
            <person name="Teijaro C.N."/>
            <person name="Fluegel L."/>
            <person name="Davis C.M."/>
            <person name="Simpson J.R."/>
            <person name="Lauterbach L."/>
            <person name="Steele A.D."/>
            <person name="Gui C."/>
            <person name="Meng S."/>
            <person name="Li G."/>
            <person name="Viehrig K."/>
            <person name="Ye F."/>
            <person name="Su P."/>
            <person name="Kiefer A.F."/>
            <person name="Nichols A."/>
            <person name="Cepeda A.J."/>
            <person name="Yan W."/>
            <person name="Fan B."/>
            <person name="Jiang Y."/>
            <person name="Adhikari A."/>
            <person name="Zheng C.-J."/>
            <person name="Schuster L."/>
            <person name="Cowan T.M."/>
            <person name="Smanski M.J."/>
            <person name="Chevrette M.G."/>
            <person name="De Carvalho L.P.S."/>
            <person name="Shen B."/>
        </authorList>
    </citation>
    <scope>NUCLEOTIDE SEQUENCE [LARGE SCALE GENOMIC DNA]</scope>
    <source>
        <strain evidence="8 9">NPDC002593</strain>
    </source>
</reference>
<dbReference type="PROSITE" id="PS00059">
    <property type="entry name" value="ADH_ZINC"/>
    <property type="match status" value="1"/>
</dbReference>
<keyword evidence="3 6" id="KW-0479">Metal-binding</keyword>
<organism evidence="8 9">
    <name type="scientific">Nocardia jiangxiensis</name>
    <dbReference type="NCBI Taxonomy" id="282685"/>
    <lineage>
        <taxon>Bacteria</taxon>
        <taxon>Bacillati</taxon>
        <taxon>Actinomycetota</taxon>
        <taxon>Actinomycetes</taxon>
        <taxon>Mycobacteriales</taxon>
        <taxon>Nocardiaceae</taxon>
        <taxon>Nocardia</taxon>
    </lineage>
</organism>